<feature type="domain" description="RRM" evidence="4">
    <location>
        <begin position="67"/>
        <end position="151"/>
    </location>
</feature>
<organism evidence="6 7">
    <name type="scientific">Blepharisma stoltei</name>
    <dbReference type="NCBI Taxonomy" id="1481888"/>
    <lineage>
        <taxon>Eukaryota</taxon>
        <taxon>Sar</taxon>
        <taxon>Alveolata</taxon>
        <taxon>Ciliophora</taxon>
        <taxon>Postciliodesmatophora</taxon>
        <taxon>Heterotrichea</taxon>
        <taxon>Heterotrichida</taxon>
        <taxon>Blepharismidae</taxon>
        <taxon>Blepharisma</taxon>
    </lineage>
</organism>
<evidence type="ECO:0000259" key="5">
    <source>
        <dbReference type="PROSITE" id="PS50103"/>
    </source>
</evidence>
<dbReference type="InterPro" id="IPR000504">
    <property type="entry name" value="RRM_dom"/>
</dbReference>
<dbReference type="PANTHER" id="PTHR12603">
    <property type="entry name" value="CCR4-NOT TRANSCRIPTION COMPLEX RELATED"/>
    <property type="match status" value="1"/>
</dbReference>
<keyword evidence="2" id="KW-0863">Zinc-finger</keyword>
<dbReference type="PROSITE" id="PS50102">
    <property type="entry name" value="RRM"/>
    <property type="match status" value="1"/>
</dbReference>
<dbReference type="InterPro" id="IPR035979">
    <property type="entry name" value="RBD_domain_sf"/>
</dbReference>
<dbReference type="PROSITE" id="PS50103">
    <property type="entry name" value="ZF_C3H1"/>
    <property type="match status" value="1"/>
</dbReference>
<dbReference type="GO" id="GO:0003723">
    <property type="term" value="F:RNA binding"/>
    <property type="evidence" value="ECO:0007669"/>
    <property type="project" value="UniProtKB-UniRule"/>
</dbReference>
<keyword evidence="1" id="KW-0694">RNA-binding</keyword>
<dbReference type="InterPro" id="IPR034261">
    <property type="entry name" value="CNOT4_RRM"/>
</dbReference>
<dbReference type="InterPro" id="IPR012677">
    <property type="entry name" value="Nucleotide-bd_a/b_plait_sf"/>
</dbReference>
<dbReference type="Gene3D" id="3.30.70.330">
    <property type="match status" value="1"/>
</dbReference>
<evidence type="ECO:0008006" key="8">
    <source>
        <dbReference type="Google" id="ProtNLM"/>
    </source>
</evidence>
<feature type="domain" description="C3H1-type" evidence="5">
    <location>
        <begin position="148"/>
        <end position="175"/>
    </location>
</feature>
<dbReference type="InterPro" id="IPR039780">
    <property type="entry name" value="Mot2"/>
</dbReference>
<dbReference type="GO" id="GO:0004842">
    <property type="term" value="F:ubiquitin-protein transferase activity"/>
    <property type="evidence" value="ECO:0007669"/>
    <property type="project" value="InterPro"/>
</dbReference>
<dbReference type="PANTHER" id="PTHR12603:SF0">
    <property type="entry name" value="CCR4-NOT TRANSCRIPTION COMPLEX SUBUNIT 4"/>
    <property type="match status" value="1"/>
</dbReference>
<evidence type="ECO:0000256" key="2">
    <source>
        <dbReference type="PROSITE-ProRule" id="PRU00723"/>
    </source>
</evidence>
<comment type="caution">
    <text evidence="6">The sequence shown here is derived from an EMBL/GenBank/DDBJ whole genome shotgun (WGS) entry which is preliminary data.</text>
</comment>
<dbReference type="Pfam" id="PF00076">
    <property type="entry name" value="RRM_1"/>
    <property type="match status" value="1"/>
</dbReference>
<gene>
    <name evidence="6" type="ORF">BSTOLATCC_MIC28789</name>
</gene>
<proteinExistence type="predicted"/>
<feature type="zinc finger region" description="C3H1-type" evidence="2">
    <location>
        <begin position="148"/>
        <end position="175"/>
    </location>
</feature>
<evidence type="ECO:0000313" key="7">
    <source>
        <dbReference type="Proteomes" id="UP001162131"/>
    </source>
</evidence>
<dbReference type="GO" id="GO:0008270">
    <property type="term" value="F:zinc ion binding"/>
    <property type="evidence" value="ECO:0007669"/>
    <property type="project" value="UniProtKB-KW"/>
</dbReference>
<feature type="compositionally biased region" description="Polar residues" evidence="3">
    <location>
        <begin position="1"/>
        <end position="13"/>
    </location>
</feature>
<dbReference type="GO" id="GO:0016567">
    <property type="term" value="P:protein ubiquitination"/>
    <property type="evidence" value="ECO:0007669"/>
    <property type="project" value="TreeGrafter"/>
</dbReference>
<evidence type="ECO:0000313" key="6">
    <source>
        <dbReference type="EMBL" id="CAG9321509.1"/>
    </source>
</evidence>
<name>A0AAU9JIG4_9CILI</name>
<evidence type="ECO:0000256" key="1">
    <source>
        <dbReference type="PROSITE-ProRule" id="PRU00176"/>
    </source>
</evidence>
<dbReference type="SUPFAM" id="SSF54928">
    <property type="entry name" value="RNA-binding domain, RBD"/>
    <property type="match status" value="1"/>
</dbReference>
<reference evidence="6" key="1">
    <citation type="submission" date="2021-09" db="EMBL/GenBank/DDBJ databases">
        <authorList>
            <consortium name="AG Swart"/>
            <person name="Singh M."/>
            <person name="Singh A."/>
            <person name="Seah K."/>
            <person name="Emmerich C."/>
        </authorList>
    </citation>
    <scope>NUCLEOTIDE SEQUENCE</scope>
    <source>
        <strain evidence="6">ATCC30299</strain>
    </source>
</reference>
<feature type="compositionally biased region" description="Low complexity" evidence="3">
    <location>
        <begin position="40"/>
        <end position="50"/>
    </location>
</feature>
<protein>
    <recommendedName>
        <fullName evidence="8">RRM domain-containing protein</fullName>
    </recommendedName>
</protein>
<keyword evidence="7" id="KW-1185">Reference proteome</keyword>
<dbReference type="EMBL" id="CAJZBQ010000028">
    <property type="protein sequence ID" value="CAG9321509.1"/>
    <property type="molecule type" value="Genomic_DNA"/>
</dbReference>
<dbReference type="Proteomes" id="UP001162131">
    <property type="component" value="Unassembled WGS sequence"/>
</dbReference>
<evidence type="ECO:0000259" key="4">
    <source>
        <dbReference type="PROSITE" id="PS50102"/>
    </source>
</evidence>
<accession>A0AAU9JIG4</accession>
<keyword evidence="2" id="KW-0479">Metal-binding</keyword>
<keyword evidence="2" id="KW-0862">Zinc</keyword>
<dbReference type="InterPro" id="IPR000571">
    <property type="entry name" value="Znf_CCCH"/>
</dbReference>
<evidence type="ECO:0000256" key="3">
    <source>
        <dbReference type="SAM" id="MobiDB-lite"/>
    </source>
</evidence>
<dbReference type="CDD" id="cd12438">
    <property type="entry name" value="RRM_CNOT4"/>
    <property type="match status" value="1"/>
</dbReference>
<feature type="region of interest" description="Disordered" evidence="3">
    <location>
        <begin position="1"/>
        <end position="56"/>
    </location>
</feature>
<dbReference type="AlphaFoldDB" id="A0AAU9JIG4"/>
<sequence>MDSRLSAFNSGLTKLTVPPRPHLDTQHSSPHTPSDHSHSPSKSLRSKGSPAIPPNDERANARIIQNNLIYVINLPQSAADDSLLRSKEYFGQYGHIKKCSLNRGVFANNSSTPAFGAHITFSTSEEAALCIKACDKFELDWKPLTVTYGTTKYCNYFLSGTQCPKKDCLYLHKEAPEADTVPREHIPSKHIQGHDAAIDKIRVIIQPPVLPYKLPSARVVRDRATSEIIPMSPQQNRIRSYSKEFNLHNLFNLVEEGDETPPEVPKIFNKLLSSASPCKDLVEISTEDIEEILSPTSPDKWAVDVLDIQESPDEEKVLVSSKCRRE</sequence>
<dbReference type="GO" id="GO:0030014">
    <property type="term" value="C:CCR4-NOT complex"/>
    <property type="evidence" value="ECO:0007669"/>
    <property type="project" value="InterPro"/>
</dbReference>